<sequence>MRHDLLIQFDDQTTVEIAVDAAQLPDPLDARRWLDEEFTRRECEPLRPSGKLLTTDKLLVLAQEIGPAGFADEALRLAFARAVLGQLQRPAVTINLQTMKVS</sequence>
<reference evidence="1 2" key="1">
    <citation type="submission" date="2021-04" db="EMBL/GenBank/DDBJ databases">
        <title>The genome sequence of Ideonella sp. 3Y2.</title>
        <authorList>
            <person name="Liu Y."/>
        </authorList>
    </citation>
    <scope>NUCLEOTIDE SEQUENCE [LARGE SCALE GENOMIC DNA]</scope>
    <source>
        <strain evidence="1 2">3Y2</strain>
    </source>
</reference>
<evidence type="ECO:0000313" key="2">
    <source>
        <dbReference type="Proteomes" id="UP000676246"/>
    </source>
</evidence>
<gene>
    <name evidence="1" type="ORF">KAK03_06700</name>
</gene>
<dbReference type="RefSeq" id="WP_210852667.1">
    <property type="nucleotide sequence ID" value="NZ_JAGQDD010000003.1"/>
</dbReference>
<evidence type="ECO:0000313" key="1">
    <source>
        <dbReference type="EMBL" id="MBQ0930174.1"/>
    </source>
</evidence>
<comment type="caution">
    <text evidence="1">The sequence shown here is derived from an EMBL/GenBank/DDBJ whole genome shotgun (WGS) entry which is preliminary data.</text>
</comment>
<dbReference type="Proteomes" id="UP000676246">
    <property type="component" value="Unassembled WGS sequence"/>
</dbReference>
<dbReference type="EMBL" id="JAGQDD010000003">
    <property type="protein sequence ID" value="MBQ0930174.1"/>
    <property type="molecule type" value="Genomic_DNA"/>
</dbReference>
<dbReference type="AlphaFoldDB" id="A0A940Y4P8"/>
<organism evidence="1 2">
    <name type="scientific">Ideonella alba</name>
    <dbReference type="NCBI Taxonomy" id="2824118"/>
    <lineage>
        <taxon>Bacteria</taxon>
        <taxon>Pseudomonadati</taxon>
        <taxon>Pseudomonadota</taxon>
        <taxon>Betaproteobacteria</taxon>
        <taxon>Burkholderiales</taxon>
        <taxon>Sphaerotilaceae</taxon>
        <taxon>Ideonella</taxon>
    </lineage>
</organism>
<accession>A0A940Y4P8</accession>
<name>A0A940Y4P8_9BURK</name>
<keyword evidence="2" id="KW-1185">Reference proteome</keyword>
<proteinExistence type="predicted"/>
<protein>
    <submittedName>
        <fullName evidence="1">Uncharacterized protein</fullName>
    </submittedName>
</protein>